<feature type="compositionally biased region" description="Acidic residues" evidence="1">
    <location>
        <begin position="135"/>
        <end position="150"/>
    </location>
</feature>
<evidence type="ECO:0000313" key="3">
    <source>
        <dbReference type="EMBL" id="ETO15696.1"/>
    </source>
</evidence>
<dbReference type="Proteomes" id="UP000023152">
    <property type="component" value="Unassembled WGS sequence"/>
</dbReference>
<protein>
    <submittedName>
        <fullName evidence="3">Uncharacterized protein</fullName>
    </submittedName>
</protein>
<accession>X6MPU2</accession>
<dbReference type="EMBL" id="ASPP01018873">
    <property type="protein sequence ID" value="ETO15696.1"/>
    <property type="molecule type" value="Genomic_DNA"/>
</dbReference>
<dbReference type="AlphaFoldDB" id="X6MPU2"/>
<keyword evidence="2" id="KW-0812">Transmembrane</keyword>
<keyword evidence="2" id="KW-1133">Transmembrane helix</keyword>
<organism evidence="3 4">
    <name type="scientific">Reticulomyxa filosa</name>
    <dbReference type="NCBI Taxonomy" id="46433"/>
    <lineage>
        <taxon>Eukaryota</taxon>
        <taxon>Sar</taxon>
        <taxon>Rhizaria</taxon>
        <taxon>Retaria</taxon>
        <taxon>Foraminifera</taxon>
        <taxon>Monothalamids</taxon>
        <taxon>Reticulomyxidae</taxon>
        <taxon>Reticulomyxa</taxon>
    </lineage>
</organism>
<feature type="region of interest" description="Disordered" evidence="1">
    <location>
        <begin position="128"/>
        <end position="150"/>
    </location>
</feature>
<name>X6MPU2_RETFI</name>
<reference evidence="3 4" key="1">
    <citation type="journal article" date="2013" name="Curr. Biol.">
        <title>The Genome of the Foraminiferan Reticulomyxa filosa.</title>
        <authorList>
            <person name="Glockner G."/>
            <person name="Hulsmann N."/>
            <person name="Schleicher M."/>
            <person name="Noegel A.A."/>
            <person name="Eichinger L."/>
            <person name="Gallinger C."/>
            <person name="Pawlowski J."/>
            <person name="Sierra R."/>
            <person name="Euteneuer U."/>
            <person name="Pillet L."/>
            <person name="Moustafa A."/>
            <person name="Platzer M."/>
            <person name="Groth M."/>
            <person name="Szafranski K."/>
            <person name="Schliwa M."/>
        </authorList>
    </citation>
    <scope>NUCLEOTIDE SEQUENCE [LARGE SCALE GENOMIC DNA]</scope>
</reference>
<gene>
    <name evidence="3" type="ORF">RFI_21674</name>
</gene>
<keyword evidence="2" id="KW-0472">Membrane</keyword>
<comment type="caution">
    <text evidence="3">The sequence shown here is derived from an EMBL/GenBank/DDBJ whole genome shotgun (WGS) entry which is preliminary data.</text>
</comment>
<evidence type="ECO:0000256" key="1">
    <source>
        <dbReference type="SAM" id="MobiDB-lite"/>
    </source>
</evidence>
<sequence length="150" mass="16826">MYQSLCRVNGGNWSVTSGICVCSLNETGRTGPYCNTWSNDYTQPEVSLQNHKNGEHAKWVDDDGSVSPFKLLVLIILFFAGCILCYQVIRQRKQPDFLFDSKYAFDRKGLSLAKYDRVSVIDDELVGANDHAQDSEDSSDLESNDDGNEL</sequence>
<evidence type="ECO:0000256" key="2">
    <source>
        <dbReference type="SAM" id="Phobius"/>
    </source>
</evidence>
<proteinExistence type="predicted"/>
<feature type="transmembrane region" description="Helical" evidence="2">
    <location>
        <begin position="69"/>
        <end position="89"/>
    </location>
</feature>
<keyword evidence="4" id="KW-1185">Reference proteome</keyword>
<evidence type="ECO:0000313" key="4">
    <source>
        <dbReference type="Proteomes" id="UP000023152"/>
    </source>
</evidence>